<comment type="caution">
    <text evidence="2">The sequence shown here is derived from an EMBL/GenBank/DDBJ whole genome shotgun (WGS) entry which is preliminary data.</text>
</comment>
<evidence type="ECO:0000313" key="2">
    <source>
        <dbReference type="EMBL" id="GAA3371110.1"/>
    </source>
</evidence>
<organism evidence="2 3">
    <name type="scientific">Streptomyces sannanensis</name>
    <dbReference type="NCBI Taxonomy" id="285536"/>
    <lineage>
        <taxon>Bacteria</taxon>
        <taxon>Bacillati</taxon>
        <taxon>Actinomycetota</taxon>
        <taxon>Actinomycetes</taxon>
        <taxon>Kitasatosporales</taxon>
        <taxon>Streptomycetaceae</taxon>
        <taxon>Streptomyces</taxon>
    </lineage>
</organism>
<gene>
    <name evidence="2" type="ORF">GCM10020367_20450</name>
</gene>
<accession>A0ABP6S8Z8</accession>
<reference evidence="3" key="1">
    <citation type="journal article" date="2019" name="Int. J. Syst. Evol. Microbiol.">
        <title>The Global Catalogue of Microorganisms (GCM) 10K type strain sequencing project: providing services to taxonomists for standard genome sequencing and annotation.</title>
        <authorList>
            <consortium name="The Broad Institute Genomics Platform"/>
            <consortium name="The Broad Institute Genome Sequencing Center for Infectious Disease"/>
            <person name="Wu L."/>
            <person name="Ma J."/>
        </authorList>
    </citation>
    <scope>NUCLEOTIDE SEQUENCE [LARGE SCALE GENOMIC DNA]</scope>
    <source>
        <strain evidence="3">JCM 9651</strain>
    </source>
</reference>
<proteinExistence type="predicted"/>
<evidence type="ECO:0000313" key="3">
    <source>
        <dbReference type="Proteomes" id="UP001499990"/>
    </source>
</evidence>
<evidence type="ECO:0000256" key="1">
    <source>
        <dbReference type="SAM" id="MobiDB-lite"/>
    </source>
</evidence>
<sequence>MRLAAHAAGRHGILLRRGRLADAVVEALLAHGDGETAVRLHGDRLSPAMCRRIAEHPDPAIRDAYADFVRDMVDRGCARSPTNRARTCATSPCKTQTYP</sequence>
<protein>
    <submittedName>
        <fullName evidence="2">Uncharacterized protein</fullName>
    </submittedName>
</protein>
<feature type="region of interest" description="Disordered" evidence="1">
    <location>
        <begin position="80"/>
        <end position="99"/>
    </location>
</feature>
<keyword evidence="3" id="KW-1185">Reference proteome</keyword>
<dbReference type="EMBL" id="BAAAYL010000001">
    <property type="protein sequence ID" value="GAA3371110.1"/>
    <property type="molecule type" value="Genomic_DNA"/>
</dbReference>
<name>A0ABP6S8Z8_9ACTN</name>
<dbReference type="Proteomes" id="UP001499990">
    <property type="component" value="Unassembled WGS sequence"/>
</dbReference>